<dbReference type="EMBL" id="CM023475">
    <property type="protein sequence ID" value="KAH7944912.1"/>
    <property type="molecule type" value="Genomic_DNA"/>
</dbReference>
<reference evidence="1" key="1">
    <citation type="submission" date="2020-05" db="EMBL/GenBank/DDBJ databases">
        <title>Large-scale comparative analyses of tick genomes elucidate their genetic diversity and vector capacities.</title>
        <authorList>
            <person name="Jia N."/>
            <person name="Wang J."/>
            <person name="Shi W."/>
            <person name="Du L."/>
            <person name="Sun Y."/>
            <person name="Zhan W."/>
            <person name="Jiang J."/>
            <person name="Wang Q."/>
            <person name="Zhang B."/>
            <person name="Ji P."/>
            <person name="Sakyi L.B."/>
            <person name="Cui X."/>
            <person name="Yuan T."/>
            <person name="Jiang B."/>
            <person name="Yang W."/>
            <person name="Lam T.T.-Y."/>
            <person name="Chang Q."/>
            <person name="Ding S."/>
            <person name="Wang X."/>
            <person name="Zhu J."/>
            <person name="Ruan X."/>
            <person name="Zhao L."/>
            <person name="Wei J."/>
            <person name="Que T."/>
            <person name="Du C."/>
            <person name="Cheng J."/>
            <person name="Dai P."/>
            <person name="Han X."/>
            <person name="Huang E."/>
            <person name="Gao Y."/>
            <person name="Liu J."/>
            <person name="Shao H."/>
            <person name="Ye R."/>
            <person name="Li L."/>
            <person name="Wei W."/>
            <person name="Wang X."/>
            <person name="Wang C."/>
            <person name="Yang T."/>
            <person name="Huo Q."/>
            <person name="Li W."/>
            <person name="Guo W."/>
            <person name="Chen H."/>
            <person name="Zhou L."/>
            <person name="Ni X."/>
            <person name="Tian J."/>
            <person name="Zhou Y."/>
            <person name="Sheng Y."/>
            <person name="Liu T."/>
            <person name="Pan Y."/>
            <person name="Xia L."/>
            <person name="Li J."/>
            <person name="Zhao F."/>
            <person name="Cao W."/>
        </authorList>
    </citation>
    <scope>NUCLEOTIDE SEQUENCE</scope>
    <source>
        <strain evidence="1">Dsil-2018</strain>
    </source>
</reference>
<name>A0ACB8CJ70_DERSI</name>
<keyword evidence="2" id="KW-1185">Reference proteome</keyword>
<gene>
    <name evidence="1" type="ORF">HPB49_001730</name>
</gene>
<comment type="caution">
    <text evidence="1">The sequence shown here is derived from an EMBL/GenBank/DDBJ whole genome shotgun (WGS) entry which is preliminary data.</text>
</comment>
<accession>A0ACB8CJ70</accession>
<sequence length="247" mass="28605">MKPLTRPHQQDTLPDWTKFRKAYTNSTSIAQQSYTIWSQDLVKALRKPEQKVPLSEATPAVDNHLLHLWEARRSLIQKHYRQLQIRIAELTQEAAEYAAQLADSNWVDRCNTAAKNKLNRSTWRLFFALNNPNQTRAKTQKHLQRAIHAYDGDTTKLVQALRDKYFCSIQDLRGSAYSYAILENAERDRPFQLHDLKAALARMKTGTAPGRDTVTVKLLTNLPDPAYLHLLEYFNHIWDRGTPLPKD</sequence>
<dbReference type="Proteomes" id="UP000821865">
    <property type="component" value="Chromosome 6"/>
</dbReference>
<protein>
    <submittedName>
        <fullName evidence="1">Uncharacterized protein</fullName>
    </submittedName>
</protein>
<organism evidence="1 2">
    <name type="scientific">Dermacentor silvarum</name>
    <name type="common">Tick</name>
    <dbReference type="NCBI Taxonomy" id="543639"/>
    <lineage>
        <taxon>Eukaryota</taxon>
        <taxon>Metazoa</taxon>
        <taxon>Ecdysozoa</taxon>
        <taxon>Arthropoda</taxon>
        <taxon>Chelicerata</taxon>
        <taxon>Arachnida</taxon>
        <taxon>Acari</taxon>
        <taxon>Parasitiformes</taxon>
        <taxon>Ixodida</taxon>
        <taxon>Ixodoidea</taxon>
        <taxon>Ixodidae</taxon>
        <taxon>Rhipicephalinae</taxon>
        <taxon>Dermacentor</taxon>
    </lineage>
</organism>
<evidence type="ECO:0000313" key="2">
    <source>
        <dbReference type="Proteomes" id="UP000821865"/>
    </source>
</evidence>
<proteinExistence type="predicted"/>
<evidence type="ECO:0000313" key="1">
    <source>
        <dbReference type="EMBL" id="KAH7944912.1"/>
    </source>
</evidence>